<dbReference type="AlphaFoldDB" id="A0AAD5PFB4"/>
<dbReference type="PANTHER" id="PTHR43677:SF4">
    <property type="entry name" value="QUINONE OXIDOREDUCTASE-LIKE PROTEIN 2"/>
    <property type="match status" value="1"/>
</dbReference>
<dbReference type="SMART" id="SM00829">
    <property type="entry name" value="PKS_ER"/>
    <property type="match status" value="1"/>
</dbReference>
<dbReference type="Gene3D" id="3.40.50.720">
    <property type="entry name" value="NAD(P)-binding Rossmann-like Domain"/>
    <property type="match status" value="1"/>
</dbReference>
<reference evidence="2" key="2">
    <citation type="submission" date="2023-02" db="EMBL/GenBank/DDBJ databases">
        <authorList>
            <consortium name="DOE Joint Genome Institute"/>
            <person name="Mondo S.J."/>
            <person name="Chang Y."/>
            <person name="Wang Y."/>
            <person name="Ahrendt S."/>
            <person name="Andreopoulos W."/>
            <person name="Barry K."/>
            <person name="Beard J."/>
            <person name="Benny G.L."/>
            <person name="Blankenship S."/>
            <person name="Bonito G."/>
            <person name="Cuomo C."/>
            <person name="Desiro A."/>
            <person name="Gervers K.A."/>
            <person name="Hundley H."/>
            <person name="Kuo A."/>
            <person name="LaButti K."/>
            <person name="Lang B.F."/>
            <person name="Lipzen A."/>
            <person name="O'Donnell K."/>
            <person name="Pangilinan J."/>
            <person name="Reynolds N."/>
            <person name="Sandor L."/>
            <person name="Smith M.W."/>
            <person name="Tsang A."/>
            <person name="Grigoriev I.V."/>
            <person name="Stajich J.E."/>
            <person name="Spatafora J.W."/>
        </authorList>
    </citation>
    <scope>NUCLEOTIDE SEQUENCE</scope>
    <source>
        <strain evidence="2">RSA 2281</strain>
    </source>
</reference>
<proteinExistence type="predicted"/>
<dbReference type="PROSITE" id="PS01162">
    <property type="entry name" value="QOR_ZETA_CRYSTAL"/>
    <property type="match status" value="1"/>
</dbReference>
<dbReference type="EMBL" id="JAIXMP010000009">
    <property type="protein sequence ID" value="KAI9268026.1"/>
    <property type="molecule type" value="Genomic_DNA"/>
</dbReference>
<dbReference type="InterPro" id="IPR051397">
    <property type="entry name" value="Zn-ADH-like_protein"/>
</dbReference>
<dbReference type="InterPro" id="IPR011032">
    <property type="entry name" value="GroES-like_sf"/>
</dbReference>
<dbReference type="InterPro" id="IPR013154">
    <property type="entry name" value="ADH-like_N"/>
</dbReference>
<accession>A0AAD5PFB4</accession>
<dbReference type="CDD" id="cd08241">
    <property type="entry name" value="QOR1"/>
    <property type="match status" value="1"/>
</dbReference>
<name>A0AAD5PFB4_9FUNG</name>
<dbReference type="GO" id="GO:0016491">
    <property type="term" value="F:oxidoreductase activity"/>
    <property type="evidence" value="ECO:0007669"/>
    <property type="project" value="InterPro"/>
</dbReference>
<evidence type="ECO:0000313" key="3">
    <source>
        <dbReference type="Proteomes" id="UP001209540"/>
    </source>
</evidence>
<dbReference type="SUPFAM" id="SSF50129">
    <property type="entry name" value="GroES-like"/>
    <property type="match status" value="1"/>
</dbReference>
<dbReference type="PANTHER" id="PTHR43677">
    <property type="entry name" value="SHORT-CHAIN DEHYDROGENASE/REDUCTASE"/>
    <property type="match status" value="1"/>
</dbReference>
<dbReference type="Gene3D" id="3.90.180.10">
    <property type="entry name" value="Medium-chain alcohol dehydrogenases, catalytic domain"/>
    <property type="match status" value="1"/>
</dbReference>
<dbReference type="GO" id="GO:0008270">
    <property type="term" value="F:zinc ion binding"/>
    <property type="evidence" value="ECO:0007669"/>
    <property type="project" value="InterPro"/>
</dbReference>
<protein>
    <recommendedName>
        <fullName evidence="1">Enoyl reductase (ER) domain-containing protein</fullName>
    </recommendedName>
</protein>
<feature type="domain" description="Enoyl reductase (ER)" evidence="1">
    <location>
        <begin position="12"/>
        <end position="319"/>
    </location>
</feature>
<gene>
    <name evidence="2" type="ORF">BDA99DRAFT_504661</name>
</gene>
<dbReference type="InterPro" id="IPR013149">
    <property type="entry name" value="ADH-like_C"/>
</dbReference>
<dbReference type="InterPro" id="IPR002364">
    <property type="entry name" value="Quin_OxRdtase/zeta-crystal_CS"/>
</dbReference>
<keyword evidence="3" id="KW-1185">Reference proteome</keyword>
<evidence type="ECO:0000313" key="2">
    <source>
        <dbReference type="EMBL" id="KAI9268026.1"/>
    </source>
</evidence>
<comment type="caution">
    <text evidence="2">The sequence shown here is derived from an EMBL/GenBank/DDBJ whole genome shotgun (WGS) entry which is preliminary data.</text>
</comment>
<dbReference type="InterPro" id="IPR020843">
    <property type="entry name" value="ER"/>
</dbReference>
<dbReference type="GO" id="GO:0005739">
    <property type="term" value="C:mitochondrion"/>
    <property type="evidence" value="ECO:0007669"/>
    <property type="project" value="TreeGrafter"/>
</dbReference>
<dbReference type="Pfam" id="PF08240">
    <property type="entry name" value="ADH_N"/>
    <property type="match status" value="1"/>
</dbReference>
<dbReference type="InterPro" id="IPR036291">
    <property type="entry name" value="NAD(P)-bd_dom_sf"/>
</dbReference>
<reference evidence="2" key="1">
    <citation type="journal article" date="2022" name="IScience">
        <title>Evolution of zygomycete secretomes and the origins of terrestrial fungal ecologies.</title>
        <authorList>
            <person name="Chang Y."/>
            <person name="Wang Y."/>
            <person name="Mondo S."/>
            <person name="Ahrendt S."/>
            <person name="Andreopoulos W."/>
            <person name="Barry K."/>
            <person name="Beard J."/>
            <person name="Benny G.L."/>
            <person name="Blankenship S."/>
            <person name="Bonito G."/>
            <person name="Cuomo C."/>
            <person name="Desiro A."/>
            <person name="Gervers K.A."/>
            <person name="Hundley H."/>
            <person name="Kuo A."/>
            <person name="LaButti K."/>
            <person name="Lang B.F."/>
            <person name="Lipzen A."/>
            <person name="O'Donnell K."/>
            <person name="Pangilinan J."/>
            <person name="Reynolds N."/>
            <person name="Sandor L."/>
            <person name="Smith M.E."/>
            <person name="Tsang A."/>
            <person name="Grigoriev I.V."/>
            <person name="Stajich J.E."/>
            <person name="Spatafora J.W."/>
        </authorList>
    </citation>
    <scope>NUCLEOTIDE SEQUENCE</scope>
    <source>
        <strain evidence="2">RSA 2281</strain>
    </source>
</reference>
<organism evidence="2 3">
    <name type="scientific">Phascolomyces articulosus</name>
    <dbReference type="NCBI Taxonomy" id="60185"/>
    <lineage>
        <taxon>Eukaryota</taxon>
        <taxon>Fungi</taxon>
        <taxon>Fungi incertae sedis</taxon>
        <taxon>Mucoromycota</taxon>
        <taxon>Mucoromycotina</taxon>
        <taxon>Mucoromycetes</taxon>
        <taxon>Mucorales</taxon>
        <taxon>Lichtheimiaceae</taxon>
        <taxon>Phascolomyces</taxon>
    </lineage>
</organism>
<sequence>MKGYLITKLLDGPDELVLRTDLSPAEPEQEEVQVRVVAAGLNFFDILQIQGKYQWKPPLPFICGSEWSGIILRSTVPEFKPGDPVFGSSHSLAEIITAKAQNVRHIPKGMSFEQAAAFYVTYPTSYAGLIVRGQLKAGEYCLIHAAGGGVGLAAVQIAKALGAIVIATAGSAEKLAVAKANGADFIINYRDKDWTDQVKKVTRGHGADVVYDPVGLVEESTRCIAWNGRIVVIGFAKGTFEKLPTNRILLKNISIVGLHFGAYSNFEPETIQSTWKGLYEIFAEGKLNPVVYSKIFNLETVPQAMNALASRETFGKVIVKVSNDHKSDSKL</sequence>
<dbReference type="Proteomes" id="UP001209540">
    <property type="component" value="Unassembled WGS sequence"/>
</dbReference>
<dbReference type="SUPFAM" id="SSF51735">
    <property type="entry name" value="NAD(P)-binding Rossmann-fold domains"/>
    <property type="match status" value="1"/>
</dbReference>
<dbReference type="Pfam" id="PF00107">
    <property type="entry name" value="ADH_zinc_N"/>
    <property type="match status" value="1"/>
</dbReference>
<evidence type="ECO:0000259" key="1">
    <source>
        <dbReference type="SMART" id="SM00829"/>
    </source>
</evidence>